<dbReference type="InterPro" id="IPR040039">
    <property type="entry name" value="PIGX"/>
</dbReference>
<reference evidence="12" key="1">
    <citation type="submission" date="2020-11" db="EMBL/GenBank/DDBJ databases">
        <authorList>
            <person name="Whiteford S."/>
        </authorList>
    </citation>
    <scope>NUCLEOTIDE SEQUENCE</scope>
</reference>
<evidence type="ECO:0000256" key="5">
    <source>
        <dbReference type="ARBA" id="ARBA00022692"/>
    </source>
</evidence>
<feature type="compositionally biased region" description="Pro residues" evidence="10">
    <location>
        <begin position="447"/>
        <end position="467"/>
    </location>
</feature>
<evidence type="ECO:0000313" key="13">
    <source>
        <dbReference type="Proteomes" id="UP000653454"/>
    </source>
</evidence>
<comment type="caution">
    <text evidence="12">The sequence shown here is derived from an EMBL/GenBank/DDBJ whole genome shotgun (WGS) entry which is preliminary data.</text>
</comment>
<evidence type="ECO:0000256" key="11">
    <source>
        <dbReference type="SAM" id="SignalP"/>
    </source>
</evidence>
<dbReference type="PANTHER" id="PTHR28650">
    <property type="entry name" value="PHOSPHATIDYLINOSITOL-GLYCAN BIOSYNTHESIS CLASS X PROTEIN"/>
    <property type="match status" value="1"/>
</dbReference>
<comment type="pathway">
    <text evidence="2">Glycolipid biosynthesis; glycosylphosphatidylinositol-anchor biosynthesis.</text>
</comment>
<protein>
    <submittedName>
        <fullName evidence="12">(diamondback moth) hypothetical protein</fullName>
    </submittedName>
</protein>
<feature type="region of interest" description="Disordered" evidence="10">
    <location>
        <begin position="243"/>
        <end position="270"/>
    </location>
</feature>
<gene>
    <name evidence="12" type="ORF">PLXY2_LOCUS8492</name>
</gene>
<keyword evidence="5" id="KW-0812">Transmembrane</keyword>
<comment type="similarity">
    <text evidence="3">Belongs to the PIGX family.</text>
</comment>
<feature type="compositionally biased region" description="Basic and acidic residues" evidence="10">
    <location>
        <begin position="852"/>
        <end position="868"/>
    </location>
</feature>
<evidence type="ECO:0000256" key="4">
    <source>
        <dbReference type="ARBA" id="ARBA00022502"/>
    </source>
</evidence>
<feature type="compositionally biased region" description="Low complexity" evidence="10">
    <location>
        <begin position="1349"/>
        <end position="1358"/>
    </location>
</feature>
<evidence type="ECO:0000256" key="9">
    <source>
        <dbReference type="ARBA" id="ARBA00023180"/>
    </source>
</evidence>
<keyword evidence="4" id="KW-0337">GPI-anchor biosynthesis</keyword>
<feature type="compositionally biased region" description="Polar residues" evidence="10">
    <location>
        <begin position="652"/>
        <end position="661"/>
    </location>
</feature>
<name>A0A8S4FFC8_PLUXY</name>
<proteinExistence type="inferred from homology"/>
<feature type="compositionally biased region" description="Polar residues" evidence="10">
    <location>
        <begin position="724"/>
        <end position="745"/>
    </location>
</feature>
<feature type="region of interest" description="Disordered" evidence="10">
    <location>
        <begin position="1239"/>
        <end position="1266"/>
    </location>
</feature>
<feature type="compositionally biased region" description="Pro residues" evidence="10">
    <location>
        <begin position="609"/>
        <end position="620"/>
    </location>
</feature>
<feature type="compositionally biased region" description="Low complexity" evidence="10">
    <location>
        <begin position="786"/>
        <end position="807"/>
    </location>
</feature>
<feature type="region of interest" description="Disordered" evidence="10">
    <location>
        <begin position="309"/>
        <end position="367"/>
    </location>
</feature>
<keyword evidence="7" id="KW-1133">Transmembrane helix</keyword>
<evidence type="ECO:0000256" key="7">
    <source>
        <dbReference type="ARBA" id="ARBA00022989"/>
    </source>
</evidence>
<evidence type="ECO:0000256" key="1">
    <source>
        <dbReference type="ARBA" id="ARBA00004389"/>
    </source>
</evidence>
<dbReference type="Pfam" id="PF08320">
    <property type="entry name" value="PIG-X"/>
    <property type="match status" value="1"/>
</dbReference>
<dbReference type="PANTHER" id="PTHR28650:SF1">
    <property type="entry name" value="PHOSPHATIDYLINOSITOL-GLYCAN BIOSYNTHESIS CLASS X PROTEIN"/>
    <property type="match status" value="1"/>
</dbReference>
<feature type="compositionally biased region" description="Pro residues" evidence="10">
    <location>
        <begin position="327"/>
        <end position="337"/>
    </location>
</feature>
<feature type="chain" id="PRO_5035874780" evidence="11">
    <location>
        <begin position="20"/>
        <end position="1358"/>
    </location>
</feature>
<dbReference type="EMBL" id="CAJHNJ030000031">
    <property type="protein sequence ID" value="CAG9125742.1"/>
    <property type="molecule type" value="Genomic_DNA"/>
</dbReference>
<evidence type="ECO:0000256" key="6">
    <source>
        <dbReference type="ARBA" id="ARBA00022824"/>
    </source>
</evidence>
<evidence type="ECO:0000256" key="10">
    <source>
        <dbReference type="SAM" id="MobiDB-lite"/>
    </source>
</evidence>
<organism evidence="12 13">
    <name type="scientific">Plutella xylostella</name>
    <name type="common">Diamondback moth</name>
    <name type="synonym">Plutella maculipennis</name>
    <dbReference type="NCBI Taxonomy" id="51655"/>
    <lineage>
        <taxon>Eukaryota</taxon>
        <taxon>Metazoa</taxon>
        <taxon>Ecdysozoa</taxon>
        <taxon>Arthropoda</taxon>
        <taxon>Hexapoda</taxon>
        <taxon>Insecta</taxon>
        <taxon>Pterygota</taxon>
        <taxon>Neoptera</taxon>
        <taxon>Endopterygota</taxon>
        <taxon>Lepidoptera</taxon>
        <taxon>Glossata</taxon>
        <taxon>Ditrysia</taxon>
        <taxon>Yponomeutoidea</taxon>
        <taxon>Plutellidae</taxon>
        <taxon>Plutella</taxon>
    </lineage>
</organism>
<feature type="signal peptide" evidence="11">
    <location>
        <begin position="1"/>
        <end position="19"/>
    </location>
</feature>
<feature type="compositionally biased region" description="Polar residues" evidence="10">
    <location>
        <begin position="939"/>
        <end position="950"/>
    </location>
</feature>
<evidence type="ECO:0000256" key="8">
    <source>
        <dbReference type="ARBA" id="ARBA00023136"/>
    </source>
</evidence>
<keyword evidence="9" id="KW-0325">Glycoprotein</keyword>
<evidence type="ECO:0000313" key="12">
    <source>
        <dbReference type="EMBL" id="CAG9125742.1"/>
    </source>
</evidence>
<feature type="region of interest" description="Disordered" evidence="10">
    <location>
        <begin position="441"/>
        <end position="469"/>
    </location>
</feature>
<evidence type="ECO:0000256" key="2">
    <source>
        <dbReference type="ARBA" id="ARBA00004687"/>
    </source>
</evidence>
<dbReference type="GO" id="GO:0005789">
    <property type="term" value="C:endoplasmic reticulum membrane"/>
    <property type="evidence" value="ECO:0007669"/>
    <property type="project" value="UniProtKB-SubCell"/>
</dbReference>
<feature type="compositionally biased region" description="Polar residues" evidence="10">
    <location>
        <begin position="768"/>
        <end position="781"/>
    </location>
</feature>
<dbReference type="InterPro" id="IPR013233">
    <property type="entry name" value="PIG-X/PBN1"/>
</dbReference>
<comment type="subcellular location">
    <subcellularLocation>
        <location evidence="1">Endoplasmic reticulum membrane</location>
        <topology evidence="1">Single-pass membrane protein</topology>
    </subcellularLocation>
</comment>
<evidence type="ECO:0000256" key="3">
    <source>
        <dbReference type="ARBA" id="ARBA00010345"/>
    </source>
</evidence>
<feature type="compositionally biased region" description="Pro residues" evidence="10">
    <location>
        <begin position="808"/>
        <end position="823"/>
    </location>
</feature>
<dbReference type="Proteomes" id="UP000653454">
    <property type="component" value="Unassembled WGS sequence"/>
</dbReference>
<accession>A0A8S4FFC8</accession>
<feature type="region of interest" description="Disordered" evidence="10">
    <location>
        <begin position="936"/>
        <end position="1006"/>
    </location>
</feature>
<feature type="compositionally biased region" description="Basic and acidic residues" evidence="10">
    <location>
        <begin position="992"/>
        <end position="1006"/>
    </location>
</feature>
<feature type="compositionally biased region" description="Polar residues" evidence="10">
    <location>
        <begin position="1245"/>
        <end position="1266"/>
    </location>
</feature>
<dbReference type="GO" id="GO:0006506">
    <property type="term" value="P:GPI anchor biosynthetic process"/>
    <property type="evidence" value="ECO:0007669"/>
    <property type="project" value="UniProtKB-KW"/>
</dbReference>
<feature type="compositionally biased region" description="Low complexity" evidence="10">
    <location>
        <begin position="673"/>
        <end position="699"/>
    </location>
</feature>
<keyword evidence="13" id="KW-1185">Reference proteome</keyword>
<keyword evidence="6" id="KW-0256">Endoplasmic reticulum</keyword>
<keyword evidence="8" id="KW-0472">Membrane</keyword>
<keyword evidence="11" id="KW-0732">Signal</keyword>
<feature type="compositionally biased region" description="Low complexity" evidence="10">
    <location>
        <begin position="309"/>
        <end position="318"/>
    </location>
</feature>
<feature type="region of interest" description="Disordered" evidence="10">
    <location>
        <begin position="1300"/>
        <end position="1358"/>
    </location>
</feature>
<feature type="region of interest" description="Disordered" evidence="10">
    <location>
        <begin position="568"/>
        <end position="919"/>
    </location>
</feature>
<sequence length="1358" mass="146095">MFIFSKILIVFASISFAASNSCSFSVKIKQILHNEGFHRNLTYNIEFLDEEDEPKPLFKSCVVGLDQTLPAGVFANPDELGDLRRVNKVNAIPKNPVNIESSAEQSSPTSVYVVGKVLGAHVNLWMPVHARYHKAAAGGGQTRTTLPPPRLHLKCPDARLDACDPAVARPVTFLCSSSLKDKCNWKEIQYVMITDTPFWDVPIGNTDHYRVVSIGTALVITVGSMYVLKAILDYKNDNDKKCNQEGRAARGAGGGAGPALRAPRRRAQTCPAPEPLATHRALDRASPACLEPCAAPGHERAECGPVLSRAAGATPPRAGGVGRRVPGPRPRARSPPPARRRPGQQRARRPPAPRAARPRARSVLPRPRAPRLRPLFLWARAEHGQVREVHVEEWDRRNRLRLARGPAGWRVLPRTATYDALAPPRRAPDLEAHIPSHTITVPRRASPAPPPASPAAPTPPPAPPEPTPLDNLLAVAELEFHQQQRRRGKELSLLDAAMFAGKDDAPDDLFETISQAHYLGELGGGDEALLESLVEQGCEDNLVLGLLADAGAAAGGAGEPSLSAAEGLLHLGDLPPPRDAYPAQGEPAYPPEDATYPPPEPAYSQEEPYAPPEPEYPPQDPGYEAPEPTYAPPDVQEPAVYSSPEPAFPATKTVSYQSSETVYPPSETVYPQTETVYSETETVYPQTETVYPETETVYPQTDTVYPPSETVYPPSKTVYPPSETAYSPSDNQYPPSETVYSSSDTVYPPSETVFPPSESEPAYPPSETVFSSGKSDYSAQSPEPVYTHAETAYPAAEPAYTSPARAAPAPPPSPPAPPPPAPPAATELSDIDFDKELEASQDSGPTDLSVHAAREPPPRDDLPRDLRVRRPAPPAPAAPAAAASPPRRAPSRESDAMQSPQPSGIPAVPCSPELPPPRSKHALFLETLLASPSPKMYTSEVTVSKQQSEPLNLGKHRKSASPTVSSCSEERAGDARGAAAGAEPRAKRPRRASHEPPPRAEDSPREQLRQLKLSPNFNLPDPLLVPKDKLGDILRAPAREIAALLLRRPELRLPEAFAFPAVLRDPDILVVSLAQLEGIIENEGKPPERREPPRADAALGSMLWLPYFSHLESAACAQNMDFLKALSAGYGYPPDLQQVMGMSRFLPGAFPAPPADYERLQLAMWQEAAAAARRAPDKEAAKCADVQNPYVHSTKSHKPGARASPGAHYAGRAPYYPGGYGGAAGARGALPGLQIPYFPPGALGSQRSPRTPQQKSPTSPYYPNNNYLQSLKQAERGGGGATEAPRPRISVKSLQNLLEPGAAPARRHSHGGSGGGGGGRRRDEPPEVGSTTPLGEPPPPPHLPHDPSPHLWHPLFGK</sequence>
<feature type="compositionally biased region" description="Basic residues" evidence="10">
    <location>
        <begin position="338"/>
        <end position="360"/>
    </location>
</feature>
<feature type="compositionally biased region" description="Low complexity" evidence="10">
    <location>
        <begin position="755"/>
        <end position="767"/>
    </location>
</feature>